<sequence>MASEVDITEHRNHIQESFLRFLSHFPLRISKSLYKNPDIDDPILYIWGPGWEGSQQKASFDQECLQWQTFLLFNKIDFKVKNVNEPLISPSGKLPLLYTSPGDIFTSDKIPEFIKNKQRPEDDTEASTPDPETPFICLADTKLRNALLFYLWCEPANYEKVTFHKYGGHYPKPLDTILMYKARKAVIGDLLTRKPILNANEIYEEADEALKAFSVELEDSKYFFGSRSSPKLIDAVVFSYIYTILSIPVTSSDKELHELVHKYKNL</sequence>
<dbReference type="EMBL" id="CAJVPL010001325">
    <property type="protein sequence ID" value="CAG8564962.1"/>
    <property type="molecule type" value="Genomic_DNA"/>
</dbReference>
<keyword evidence="10" id="KW-1185">Reference proteome</keyword>
<feature type="domain" description="Metaxin glutathione S-transferase" evidence="8">
    <location>
        <begin position="206"/>
        <end position="266"/>
    </location>
</feature>
<evidence type="ECO:0000256" key="5">
    <source>
        <dbReference type="ARBA" id="ARBA00023128"/>
    </source>
</evidence>
<dbReference type="Pfam" id="PF10568">
    <property type="entry name" value="Tom37"/>
    <property type="match status" value="1"/>
</dbReference>
<feature type="domain" description="Mitochondrial outer membrane transport complex Sam37/metaxin N-terminal" evidence="7">
    <location>
        <begin position="64"/>
        <end position="183"/>
    </location>
</feature>
<evidence type="ECO:0000313" key="9">
    <source>
        <dbReference type="EMBL" id="CAG8564962.1"/>
    </source>
</evidence>
<gene>
    <name evidence="9" type="ORF">AGERDE_LOCUS7341</name>
</gene>
<evidence type="ECO:0000259" key="7">
    <source>
        <dbReference type="Pfam" id="PF10568"/>
    </source>
</evidence>
<protein>
    <submittedName>
        <fullName evidence="9">12658_t:CDS:1</fullName>
    </submittedName>
</protein>
<name>A0A9N9FV96_9GLOM</name>
<evidence type="ECO:0000313" key="10">
    <source>
        <dbReference type="Proteomes" id="UP000789831"/>
    </source>
</evidence>
<keyword evidence="5" id="KW-0496">Mitochondrion</keyword>
<evidence type="ECO:0000256" key="1">
    <source>
        <dbReference type="ARBA" id="ARBA00004294"/>
    </source>
</evidence>
<dbReference type="GO" id="GO:0015031">
    <property type="term" value="P:protein transport"/>
    <property type="evidence" value="ECO:0007669"/>
    <property type="project" value="UniProtKB-KW"/>
</dbReference>
<dbReference type="PANTHER" id="PTHR12289:SF77">
    <property type="entry name" value="METAXIN-2"/>
    <property type="match status" value="1"/>
</dbReference>
<comment type="caution">
    <text evidence="9">The sequence shown here is derived from an EMBL/GenBank/DDBJ whole genome shotgun (WGS) entry which is preliminary data.</text>
</comment>
<comment type="subcellular location">
    <subcellularLocation>
        <location evidence="1">Mitochondrion outer membrane</location>
    </subcellularLocation>
</comment>
<dbReference type="PANTHER" id="PTHR12289">
    <property type="entry name" value="METAXIN RELATED"/>
    <property type="match status" value="1"/>
</dbReference>
<dbReference type="InterPro" id="IPR050931">
    <property type="entry name" value="Mito_Protein_Transport_Metaxin"/>
</dbReference>
<dbReference type="InterPro" id="IPR033468">
    <property type="entry name" value="Metaxin_GST"/>
</dbReference>
<keyword evidence="6" id="KW-0472">Membrane</keyword>
<dbReference type="AlphaFoldDB" id="A0A9N9FV96"/>
<proteinExistence type="predicted"/>
<evidence type="ECO:0000256" key="3">
    <source>
        <dbReference type="ARBA" id="ARBA00022787"/>
    </source>
</evidence>
<evidence type="ECO:0000256" key="6">
    <source>
        <dbReference type="ARBA" id="ARBA00023136"/>
    </source>
</evidence>
<keyword evidence="3" id="KW-1000">Mitochondrion outer membrane</keyword>
<evidence type="ECO:0000259" key="8">
    <source>
        <dbReference type="Pfam" id="PF17171"/>
    </source>
</evidence>
<dbReference type="InterPro" id="IPR019564">
    <property type="entry name" value="Sam37/metaxin_N"/>
</dbReference>
<evidence type="ECO:0000256" key="4">
    <source>
        <dbReference type="ARBA" id="ARBA00022927"/>
    </source>
</evidence>
<dbReference type="GO" id="GO:0001401">
    <property type="term" value="C:SAM complex"/>
    <property type="evidence" value="ECO:0007669"/>
    <property type="project" value="InterPro"/>
</dbReference>
<keyword evidence="2" id="KW-0813">Transport</keyword>
<dbReference type="Proteomes" id="UP000789831">
    <property type="component" value="Unassembled WGS sequence"/>
</dbReference>
<dbReference type="OrthoDB" id="198787at2759"/>
<accession>A0A9N9FV96</accession>
<dbReference type="GO" id="GO:0007005">
    <property type="term" value="P:mitochondrion organization"/>
    <property type="evidence" value="ECO:0007669"/>
    <property type="project" value="TreeGrafter"/>
</dbReference>
<evidence type="ECO:0000256" key="2">
    <source>
        <dbReference type="ARBA" id="ARBA00022448"/>
    </source>
</evidence>
<dbReference type="Pfam" id="PF17171">
    <property type="entry name" value="GST_C_6"/>
    <property type="match status" value="1"/>
</dbReference>
<organism evidence="9 10">
    <name type="scientific">Ambispora gerdemannii</name>
    <dbReference type="NCBI Taxonomy" id="144530"/>
    <lineage>
        <taxon>Eukaryota</taxon>
        <taxon>Fungi</taxon>
        <taxon>Fungi incertae sedis</taxon>
        <taxon>Mucoromycota</taxon>
        <taxon>Glomeromycotina</taxon>
        <taxon>Glomeromycetes</taxon>
        <taxon>Archaeosporales</taxon>
        <taxon>Ambisporaceae</taxon>
        <taxon>Ambispora</taxon>
    </lineage>
</organism>
<reference evidence="9" key="1">
    <citation type="submission" date="2021-06" db="EMBL/GenBank/DDBJ databases">
        <authorList>
            <person name="Kallberg Y."/>
            <person name="Tangrot J."/>
            <person name="Rosling A."/>
        </authorList>
    </citation>
    <scope>NUCLEOTIDE SEQUENCE</scope>
    <source>
        <strain evidence="9">MT106</strain>
    </source>
</reference>
<keyword evidence="4" id="KW-0653">Protein transport</keyword>